<organism evidence="3 4">
    <name type="scientific">Phyllotreta striolata</name>
    <name type="common">Striped flea beetle</name>
    <name type="synonym">Crioceris striolata</name>
    <dbReference type="NCBI Taxonomy" id="444603"/>
    <lineage>
        <taxon>Eukaryota</taxon>
        <taxon>Metazoa</taxon>
        <taxon>Ecdysozoa</taxon>
        <taxon>Arthropoda</taxon>
        <taxon>Hexapoda</taxon>
        <taxon>Insecta</taxon>
        <taxon>Pterygota</taxon>
        <taxon>Neoptera</taxon>
        <taxon>Endopterygota</taxon>
        <taxon>Coleoptera</taxon>
        <taxon>Polyphaga</taxon>
        <taxon>Cucujiformia</taxon>
        <taxon>Chrysomeloidea</taxon>
        <taxon>Chrysomelidae</taxon>
        <taxon>Galerucinae</taxon>
        <taxon>Alticini</taxon>
        <taxon>Phyllotreta</taxon>
    </lineage>
</organism>
<feature type="region of interest" description="Disordered" evidence="1">
    <location>
        <begin position="22"/>
        <end position="65"/>
    </location>
</feature>
<evidence type="ECO:0000313" key="4">
    <source>
        <dbReference type="Proteomes" id="UP001153712"/>
    </source>
</evidence>
<evidence type="ECO:0000313" key="3">
    <source>
        <dbReference type="EMBL" id="CAG9864707.1"/>
    </source>
</evidence>
<dbReference type="OrthoDB" id="8197587at2759"/>
<feature type="compositionally biased region" description="Polar residues" evidence="1">
    <location>
        <begin position="373"/>
        <end position="386"/>
    </location>
</feature>
<evidence type="ECO:0000256" key="2">
    <source>
        <dbReference type="SAM" id="SignalP"/>
    </source>
</evidence>
<name>A0A9N9TZ03_PHYSR</name>
<gene>
    <name evidence="3" type="ORF">PHYEVI_LOCUS10958</name>
</gene>
<feature type="compositionally biased region" description="Basic and acidic residues" evidence="1">
    <location>
        <begin position="303"/>
        <end position="318"/>
    </location>
</feature>
<sequence length="500" mass="55622">MKKIVIWLVFILEYISCEHPSQYSSRTRQVPPSTRYGTPQTIYGPPVNTEPLEPTFRQPPNPSKLSNFPNPYLRAPRPASAISAPQTIYGTPNRQIFAPQTTYGVPNKQNLAPQTTYGAPNKQISSPQATYEAPNKQILAYQTTFGAPNKQNFVPHGTPNQLINVAQATYEVLNKQILEQETYGAPNKQSLSPHGTPSELISDYAALKKQILAHATLVALKKQILEQEATYRAPNKQSLSPLGTSSQEAPTFDEIRQLKALLRKIEEAQLLTQLNGKYAQSLPNRGPGDFSPSLTQQYLPVKEPENFNRQRGDRENDFNARTPSSNYNPSANNNFDGFREGRFRSGNSWNNLDLPNGTNRNVDVHKVEVTQFGSSGSRNNEVSTTFRPDANNKEDGISNKYIPPATSENPITVNPSTEIPVVNYLPPQNGNNENPNIAVATSVSGIPNDQQFYLVQPDGKYQRIVLSKTSNNNPVNYQLLNNAQVDPNVLYTPLYTVINK</sequence>
<feature type="signal peptide" evidence="2">
    <location>
        <begin position="1"/>
        <end position="17"/>
    </location>
</feature>
<feature type="compositionally biased region" description="Low complexity" evidence="1">
    <location>
        <begin position="323"/>
        <end position="334"/>
    </location>
</feature>
<dbReference type="Proteomes" id="UP001153712">
    <property type="component" value="Chromosome 8"/>
</dbReference>
<proteinExistence type="predicted"/>
<reference evidence="3" key="1">
    <citation type="submission" date="2022-01" db="EMBL/GenBank/DDBJ databases">
        <authorList>
            <person name="King R."/>
        </authorList>
    </citation>
    <scope>NUCLEOTIDE SEQUENCE</scope>
</reference>
<accession>A0A9N9TZ03</accession>
<dbReference type="EMBL" id="OU900101">
    <property type="protein sequence ID" value="CAG9864707.1"/>
    <property type="molecule type" value="Genomic_DNA"/>
</dbReference>
<keyword evidence="4" id="KW-1185">Reference proteome</keyword>
<dbReference type="AlphaFoldDB" id="A0A9N9TZ03"/>
<keyword evidence="2" id="KW-0732">Signal</keyword>
<protein>
    <submittedName>
        <fullName evidence="3">Uncharacterized protein</fullName>
    </submittedName>
</protein>
<feature type="region of interest" description="Disordered" evidence="1">
    <location>
        <begin position="373"/>
        <end position="395"/>
    </location>
</feature>
<feature type="region of interest" description="Disordered" evidence="1">
    <location>
        <begin position="303"/>
        <end position="334"/>
    </location>
</feature>
<feature type="chain" id="PRO_5040239055" evidence="2">
    <location>
        <begin position="18"/>
        <end position="500"/>
    </location>
</feature>
<evidence type="ECO:0000256" key="1">
    <source>
        <dbReference type="SAM" id="MobiDB-lite"/>
    </source>
</evidence>
<feature type="compositionally biased region" description="Polar residues" evidence="1">
    <location>
        <begin position="22"/>
        <end position="41"/>
    </location>
</feature>